<dbReference type="EMBL" id="CP001674">
    <property type="protein sequence ID" value="ACT50866.1"/>
    <property type="molecule type" value="Genomic_DNA"/>
</dbReference>
<sequence>MSEINIRKAFEKRLLALDTAFATAWPNVEFDPVLGVPYQKPSLLPAAPENPTLGDGYYREVGVFQVLLYYPLGDGPDNADLKALAIKNHFPRALKMTEAGQVIQVMLTPTIAPGFESMERWCIPISINYQSEVNP</sequence>
<gene>
    <name evidence="1" type="ordered locus">Msip34_1621</name>
</gene>
<dbReference type="STRING" id="582744.Msip34_1621"/>
<accession>C6XE91</accession>
<reference evidence="2" key="1">
    <citation type="submission" date="2009-07" db="EMBL/GenBank/DDBJ databases">
        <title>Complete sequence of chromosome of Methylovorus sp. SIP3-4.</title>
        <authorList>
            <person name="Lucas S."/>
            <person name="Copeland A."/>
            <person name="Lapidus A."/>
            <person name="Glavina del Rio T."/>
            <person name="Tice H."/>
            <person name="Bruce D."/>
            <person name="Goodwin L."/>
            <person name="Pitluck S."/>
            <person name="Clum A."/>
            <person name="Larimer F."/>
            <person name="Land M."/>
            <person name="Hauser L."/>
            <person name="Kyrpides N."/>
            <person name="Mikhailova N."/>
            <person name="Kayluzhnaya M."/>
            <person name="Chistoserdova L."/>
        </authorList>
    </citation>
    <scope>NUCLEOTIDE SEQUENCE [LARGE SCALE GENOMIC DNA]</scope>
    <source>
        <strain evidence="2">SIP3-4</strain>
    </source>
</reference>
<dbReference type="RefSeq" id="WP_015830281.1">
    <property type="nucleotide sequence ID" value="NC_012969.1"/>
</dbReference>
<reference evidence="1 2" key="2">
    <citation type="journal article" date="2011" name="J. Bacteriol.">
        <title>Genomes of three methylotrophs from a single niche uncover genetic and metabolic divergence of Methylophilaceae.</title>
        <authorList>
            <person name="Lapidus A."/>
            <person name="Clum A."/>
            <person name="Labutti K."/>
            <person name="Kaluzhnaya M.G."/>
            <person name="Lim S."/>
            <person name="Beck D.A."/>
            <person name="Glavina Del Rio T."/>
            <person name="Nolan M."/>
            <person name="Mavromatis K."/>
            <person name="Huntemann M."/>
            <person name="Lucas S."/>
            <person name="Lidstrom M.E."/>
            <person name="Ivanova N."/>
            <person name="Chistoserdova L."/>
        </authorList>
    </citation>
    <scope>NUCLEOTIDE SEQUENCE [LARGE SCALE GENOMIC DNA]</scope>
    <source>
        <strain evidence="1 2">SIP3-4</strain>
    </source>
</reference>
<dbReference type="InterPro" id="IPR025395">
    <property type="entry name" value="Phage_tail_terminator-like"/>
</dbReference>
<dbReference type="eggNOG" id="ENOG5032ZC4">
    <property type="taxonomic scope" value="Bacteria"/>
</dbReference>
<dbReference type="Proteomes" id="UP000002743">
    <property type="component" value="Chromosome"/>
</dbReference>
<dbReference type="Pfam" id="PF13554">
    <property type="entry name" value="Phage_tail_terminator_5"/>
    <property type="match status" value="1"/>
</dbReference>
<dbReference type="AlphaFoldDB" id="C6XE91"/>
<dbReference type="HOGENOM" id="CLU_1883323_0_0_4"/>
<dbReference type="KEGG" id="mei:Msip34_1621"/>
<keyword evidence="2" id="KW-1185">Reference proteome</keyword>
<name>C6XE91_METGS</name>
<evidence type="ECO:0000313" key="2">
    <source>
        <dbReference type="Proteomes" id="UP000002743"/>
    </source>
</evidence>
<dbReference type="Gene3D" id="3.30.2000.20">
    <property type="match status" value="1"/>
</dbReference>
<protein>
    <submittedName>
        <fullName evidence="1">Uncharacterized protein</fullName>
    </submittedName>
</protein>
<organism evidence="1 2">
    <name type="scientific">Methylovorus glucosotrophus (strain SIP3-4)</name>
    <dbReference type="NCBI Taxonomy" id="582744"/>
    <lineage>
        <taxon>Bacteria</taxon>
        <taxon>Pseudomonadati</taxon>
        <taxon>Pseudomonadota</taxon>
        <taxon>Betaproteobacteria</taxon>
        <taxon>Nitrosomonadales</taxon>
        <taxon>Methylophilaceae</taxon>
        <taxon>Methylovorus</taxon>
    </lineage>
</organism>
<proteinExistence type="predicted"/>
<evidence type="ECO:0000313" key="1">
    <source>
        <dbReference type="EMBL" id="ACT50866.1"/>
    </source>
</evidence>